<organism evidence="7">
    <name type="scientific">mine drainage metagenome</name>
    <dbReference type="NCBI Taxonomy" id="410659"/>
    <lineage>
        <taxon>unclassified sequences</taxon>
        <taxon>metagenomes</taxon>
        <taxon>ecological metagenomes</taxon>
    </lineage>
</organism>
<reference evidence="7" key="1">
    <citation type="submission" date="2016-10" db="EMBL/GenBank/DDBJ databases">
        <title>Sequence of Gallionella enrichment culture.</title>
        <authorList>
            <person name="Poehlein A."/>
            <person name="Muehling M."/>
            <person name="Daniel R."/>
        </authorList>
    </citation>
    <scope>NUCLEOTIDE SEQUENCE</scope>
</reference>
<proteinExistence type="predicted"/>
<keyword evidence="2" id="KW-1134">Transmembrane beta strand</keyword>
<dbReference type="PANTHER" id="PTHR35093:SF8">
    <property type="entry name" value="OUTER MEMBRANE PROTEIN NMB0088-RELATED"/>
    <property type="match status" value="1"/>
</dbReference>
<keyword evidence="4" id="KW-0732">Signal</keyword>
<dbReference type="GO" id="GO:0015483">
    <property type="term" value="F:long-chain fatty acid transporting porin activity"/>
    <property type="evidence" value="ECO:0007669"/>
    <property type="project" value="TreeGrafter"/>
</dbReference>
<keyword evidence="6" id="KW-0998">Cell outer membrane</keyword>
<comment type="caution">
    <text evidence="7">The sequence shown here is derived from an EMBL/GenBank/DDBJ whole genome shotgun (WGS) entry which is preliminary data.</text>
</comment>
<dbReference type="AlphaFoldDB" id="A0A1J5S725"/>
<dbReference type="Pfam" id="PF03349">
    <property type="entry name" value="Toluene_X"/>
    <property type="match status" value="1"/>
</dbReference>
<dbReference type="SUPFAM" id="SSF56935">
    <property type="entry name" value="Porins"/>
    <property type="match status" value="1"/>
</dbReference>
<protein>
    <submittedName>
        <fullName evidence="7">Long-chain fatty acid outer membrane transporter</fullName>
    </submittedName>
</protein>
<gene>
    <name evidence="7" type="ORF">GALL_140870</name>
</gene>
<keyword evidence="3" id="KW-0812">Transmembrane</keyword>
<comment type="subcellular location">
    <subcellularLocation>
        <location evidence="1">Cell outer membrane</location>
        <topology evidence="1">Multi-pass membrane protein</topology>
    </subcellularLocation>
</comment>
<name>A0A1J5S725_9ZZZZ</name>
<dbReference type="GO" id="GO:0009279">
    <property type="term" value="C:cell outer membrane"/>
    <property type="evidence" value="ECO:0007669"/>
    <property type="project" value="UniProtKB-SubCell"/>
</dbReference>
<keyword evidence="5" id="KW-0472">Membrane</keyword>
<evidence type="ECO:0000313" key="7">
    <source>
        <dbReference type="EMBL" id="OIR03906.1"/>
    </source>
</evidence>
<evidence type="ECO:0000256" key="6">
    <source>
        <dbReference type="ARBA" id="ARBA00023237"/>
    </source>
</evidence>
<evidence type="ECO:0000256" key="5">
    <source>
        <dbReference type="ARBA" id="ARBA00023136"/>
    </source>
</evidence>
<evidence type="ECO:0000256" key="2">
    <source>
        <dbReference type="ARBA" id="ARBA00022452"/>
    </source>
</evidence>
<dbReference type="PANTHER" id="PTHR35093">
    <property type="entry name" value="OUTER MEMBRANE PROTEIN NMB0088-RELATED"/>
    <property type="match status" value="1"/>
</dbReference>
<evidence type="ECO:0000256" key="1">
    <source>
        <dbReference type="ARBA" id="ARBA00004571"/>
    </source>
</evidence>
<evidence type="ECO:0000256" key="3">
    <source>
        <dbReference type="ARBA" id="ARBA00022692"/>
    </source>
</evidence>
<dbReference type="InterPro" id="IPR005017">
    <property type="entry name" value="OMPP1/FadL/TodX"/>
</dbReference>
<accession>A0A1J5S725</accession>
<dbReference type="Gene3D" id="2.40.160.60">
    <property type="entry name" value="Outer membrane protein transport protein (OMPP1/FadL/TodX)"/>
    <property type="match status" value="1"/>
</dbReference>
<dbReference type="EMBL" id="MLJW01000062">
    <property type="protein sequence ID" value="OIR03906.1"/>
    <property type="molecule type" value="Genomic_DNA"/>
</dbReference>
<evidence type="ECO:0000256" key="4">
    <source>
        <dbReference type="ARBA" id="ARBA00022729"/>
    </source>
</evidence>
<sequence>MKRQKLVVLIAAIGFVAPALATNGMNMAGYGPVAESMGGVSMAYDNGDAGMINNPATLGFMQSGTSRFDIALGDLMPDATSNGATSSAKDFYMPAMGYVRKDGRLSWGVGMMAQGGMGTEFSNSSAFGQLLGANFVTQGGYPIADPNLKNKSEVGVGRVMFPLSYNVSPNLNVGGSIDYIWAGMDLQWVMDGAHFADLMPGAPNRFGSVSPTSSILQPFMGAMGAGAFTSVDYAYFNFDTSSKFTQRATADGWAGNLGFTYKASEQLTIGGVYHAKTHLSDMKTGGSDATMTIAVRGGSMGAQAIPVVGQAVIKNFQWPETWGLGLAYKVNDSWNVMADYKRINWADVMRNFNLSFIASGAASNGNFANSQLNVSYTQNWENQNVYMLGAAYKYNDAMTLRFGTNVANNPIPDGYVSPLFPAIMKTHYTFGLGYAFSKESSFDGSIVYSPKVTVTNNAGAVAPGFASNQTISLGGASWQMMYSRRF</sequence>